<feature type="domain" description="Bacterial sugar transferase" evidence="2">
    <location>
        <begin position="121"/>
        <end position="303"/>
    </location>
</feature>
<accession>A0A6S6TU52</accession>
<name>A0A6S6TU52_9BACT</name>
<keyword evidence="3" id="KW-0808">Transferase</keyword>
<dbReference type="EMBL" id="CACVAP010000093">
    <property type="protein sequence ID" value="CAA6819698.1"/>
    <property type="molecule type" value="Genomic_DNA"/>
</dbReference>
<dbReference type="GO" id="GO:0016780">
    <property type="term" value="F:phosphotransferase activity, for other substituted phosphate groups"/>
    <property type="evidence" value="ECO:0007669"/>
    <property type="project" value="TreeGrafter"/>
</dbReference>
<dbReference type="PANTHER" id="PTHR30576">
    <property type="entry name" value="COLANIC BIOSYNTHESIS UDP-GLUCOSE LIPID CARRIER TRANSFERASE"/>
    <property type="match status" value="1"/>
</dbReference>
<evidence type="ECO:0000256" key="1">
    <source>
        <dbReference type="ARBA" id="ARBA00006464"/>
    </source>
</evidence>
<dbReference type="InterPro" id="IPR003362">
    <property type="entry name" value="Bact_transf"/>
</dbReference>
<evidence type="ECO:0000313" key="3">
    <source>
        <dbReference type="EMBL" id="CAA6819698.1"/>
    </source>
</evidence>
<dbReference type="Pfam" id="PF02397">
    <property type="entry name" value="Bac_transf"/>
    <property type="match status" value="1"/>
</dbReference>
<proteinExistence type="inferred from homology"/>
<sequence>MVVLGDKYSFSKIEYNRVKKHFSNIVRISYKKSSTDENIKKISEALKSNKSNLIVLNTQAILPSELITYLTKLEINGINYITIEHFLETYLQKCLITEEVSTNTSFLEEIRPYTFFQYVQKRLIDYTAVIFLLIPTLLAMIYTKYKIIQESPGSLFFQQYRVGLKEKEFCCIKLRSMHENAEITGAKFATDNDPRTFPWGNTIRYKKIDELLQLWNVFKGDMHFVGPRPERKIWTSEFEKSIPYYGQRHLVSPGITGLAQVKYQYGSGQLDAKEKLMYDLYYIKNWSLKLELIVIWKTFLFVLTKKREDLSNF</sequence>
<comment type="similarity">
    <text evidence="1">Belongs to the bacterial sugar transferase family.</text>
</comment>
<protein>
    <submittedName>
        <fullName evidence="3">Bacterial sugar transferase</fullName>
    </submittedName>
</protein>
<reference evidence="3" key="1">
    <citation type="submission" date="2020-01" db="EMBL/GenBank/DDBJ databases">
        <authorList>
            <person name="Meier V. D."/>
            <person name="Meier V D."/>
        </authorList>
    </citation>
    <scope>NUCLEOTIDE SEQUENCE</scope>
    <source>
        <strain evidence="3">HLG_WM_MAG_06</strain>
    </source>
</reference>
<evidence type="ECO:0000259" key="2">
    <source>
        <dbReference type="Pfam" id="PF02397"/>
    </source>
</evidence>
<gene>
    <name evidence="3" type="ORF">HELGO_WM1399</name>
</gene>
<organism evidence="3">
    <name type="scientific">uncultured Sulfurovum sp</name>
    <dbReference type="NCBI Taxonomy" id="269237"/>
    <lineage>
        <taxon>Bacteria</taxon>
        <taxon>Pseudomonadati</taxon>
        <taxon>Campylobacterota</taxon>
        <taxon>Epsilonproteobacteria</taxon>
        <taxon>Campylobacterales</taxon>
        <taxon>Sulfurovaceae</taxon>
        <taxon>Sulfurovum</taxon>
        <taxon>environmental samples</taxon>
    </lineage>
</organism>
<dbReference type="AlphaFoldDB" id="A0A6S6TU52"/>
<dbReference type="PANTHER" id="PTHR30576:SF0">
    <property type="entry name" value="UNDECAPRENYL-PHOSPHATE N-ACETYLGALACTOSAMINYL 1-PHOSPHATE TRANSFERASE-RELATED"/>
    <property type="match status" value="1"/>
</dbReference>